<proteinExistence type="predicted"/>
<dbReference type="Pfam" id="PF03184">
    <property type="entry name" value="DDE_1"/>
    <property type="match status" value="1"/>
</dbReference>
<feature type="domain" description="DDE-1" evidence="1">
    <location>
        <begin position="94"/>
        <end position="222"/>
    </location>
</feature>
<name>A0A3N4J4N6_9PEZI</name>
<dbReference type="GO" id="GO:0003676">
    <property type="term" value="F:nucleic acid binding"/>
    <property type="evidence" value="ECO:0007669"/>
    <property type="project" value="InterPro"/>
</dbReference>
<evidence type="ECO:0000259" key="1">
    <source>
        <dbReference type="Pfam" id="PF03184"/>
    </source>
</evidence>
<dbReference type="EMBL" id="ML120460">
    <property type="protein sequence ID" value="RPA93096.1"/>
    <property type="molecule type" value="Genomic_DNA"/>
</dbReference>
<feature type="non-terminal residue" evidence="2">
    <location>
        <position position="274"/>
    </location>
</feature>
<sequence>LKKNPSLHTIRTKTIVQVRITMHSEKDLEIFFQNYQNTLTKYGINRAKYIYNIDESGIRIDCPSGETVIVPSEVKNLYTASPENHKSLTIIEAICVNGSHHPPPVIICSGVVIMESWVHENLTGAEAITVSPTGYTNETITLAWLNHFIKYVGARPDQHWCILLLDGHITHHQDNIIIKCHENHIVPFEFPSHLTHILQPLDVGVFCSWKYYHNKAINYALHSLEIKYMISSFFHGRGSICEHIFQPHIIKNSFKDSGMFPVSNKAALKKMQYY</sequence>
<dbReference type="Proteomes" id="UP000276215">
    <property type="component" value="Unassembled WGS sequence"/>
</dbReference>
<evidence type="ECO:0000313" key="3">
    <source>
        <dbReference type="Proteomes" id="UP000276215"/>
    </source>
</evidence>
<protein>
    <submittedName>
        <fullName evidence="2">DDE-domain-containing protein</fullName>
    </submittedName>
</protein>
<reference evidence="2 3" key="1">
    <citation type="journal article" date="2018" name="Nat. Ecol. Evol.">
        <title>Pezizomycetes genomes reveal the molecular basis of ectomycorrhizal truffle lifestyle.</title>
        <authorList>
            <person name="Murat C."/>
            <person name="Payen T."/>
            <person name="Noel B."/>
            <person name="Kuo A."/>
            <person name="Morin E."/>
            <person name="Chen J."/>
            <person name="Kohler A."/>
            <person name="Krizsan K."/>
            <person name="Balestrini R."/>
            <person name="Da Silva C."/>
            <person name="Montanini B."/>
            <person name="Hainaut M."/>
            <person name="Levati E."/>
            <person name="Barry K.W."/>
            <person name="Belfiori B."/>
            <person name="Cichocki N."/>
            <person name="Clum A."/>
            <person name="Dockter R.B."/>
            <person name="Fauchery L."/>
            <person name="Guy J."/>
            <person name="Iotti M."/>
            <person name="Le Tacon F."/>
            <person name="Lindquist E.A."/>
            <person name="Lipzen A."/>
            <person name="Malagnac F."/>
            <person name="Mello A."/>
            <person name="Molinier V."/>
            <person name="Miyauchi S."/>
            <person name="Poulain J."/>
            <person name="Riccioni C."/>
            <person name="Rubini A."/>
            <person name="Sitrit Y."/>
            <person name="Splivallo R."/>
            <person name="Traeger S."/>
            <person name="Wang M."/>
            <person name="Zifcakova L."/>
            <person name="Wipf D."/>
            <person name="Zambonelli A."/>
            <person name="Paolocci F."/>
            <person name="Nowrousian M."/>
            <person name="Ottonello S."/>
            <person name="Baldrian P."/>
            <person name="Spatafora J.W."/>
            <person name="Henrissat B."/>
            <person name="Nagy L.G."/>
            <person name="Aury J.M."/>
            <person name="Wincker P."/>
            <person name="Grigoriev I.V."/>
            <person name="Bonfante P."/>
            <person name="Martin F.M."/>
        </authorList>
    </citation>
    <scope>NUCLEOTIDE SEQUENCE [LARGE SCALE GENOMIC DNA]</scope>
    <source>
        <strain evidence="2 3">120613-1</strain>
    </source>
</reference>
<keyword evidence="3" id="KW-1185">Reference proteome</keyword>
<feature type="non-terminal residue" evidence="2">
    <location>
        <position position="1"/>
    </location>
</feature>
<dbReference type="OrthoDB" id="4368338at2759"/>
<gene>
    <name evidence="2" type="ORF">L873DRAFT_1575437</name>
</gene>
<organism evidence="2 3">
    <name type="scientific">Choiromyces venosus 120613-1</name>
    <dbReference type="NCBI Taxonomy" id="1336337"/>
    <lineage>
        <taxon>Eukaryota</taxon>
        <taxon>Fungi</taxon>
        <taxon>Dikarya</taxon>
        <taxon>Ascomycota</taxon>
        <taxon>Pezizomycotina</taxon>
        <taxon>Pezizomycetes</taxon>
        <taxon>Pezizales</taxon>
        <taxon>Tuberaceae</taxon>
        <taxon>Choiromyces</taxon>
    </lineage>
</organism>
<evidence type="ECO:0000313" key="2">
    <source>
        <dbReference type="EMBL" id="RPA93096.1"/>
    </source>
</evidence>
<dbReference type="AlphaFoldDB" id="A0A3N4J4N6"/>
<accession>A0A3N4J4N6</accession>
<dbReference type="InterPro" id="IPR004875">
    <property type="entry name" value="DDE_SF_endonuclease_dom"/>
</dbReference>